<reference evidence="2 3" key="1">
    <citation type="submission" date="2016-10" db="EMBL/GenBank/DDBJ databases">
        <authorList>
            <person name="de Groot N.N."/>
        </authorList>
    </citation>
    <scope>NUCLEOTIDE SEQUENCE [LARGE SCALE GENOMIC DNA]</scope>
    <source>
        <strain evidence="2 3">DSM 8423</strain>
    </source>
</reference>
<dbReference type="InterPro" id="IPR050900">
    <property type="entry name" value="Transposase_IS3/IS150/IS904"/>
</dbReference>
<dbReference type="OrthoDB" id="9766656at2"/>
<dbReference type="EMBL" id="FOBS01000040">
    <property type="protein sequence ID" value="SEM73369.1"/>
    <property type="molecule type" value="Genomic_DNA"/>
</dbReference>
<dbReference type="InterPro" id="IPR036397">
    <property type="entry name" value="RNaseH_sf"/>
</dbReference>
<dbReference type="GO" id="GO:0015074">
    <property type="term" value="P:DNA integration"/>
    <property type="evidence" value="ECO:0007669"/>
    <property type="project" value="InterPro"/>
</dbReference>
<dbReference type="PROSITE" id="PS50994">
    <property type="entry name" value="INTEGRASE"/>
    <property type="match status" value="1"/>
</dbReference>
<gene>
    <name evidence="2" type="ORF">SAMN04489760_1401</name>
</gene>
<dbReference type="GO" id="GO:0003676">
    <property type="term" value="F:nucleic acid binding"/>
    <property type="evidence" value="ECO:0007669"/>
    <property type="project" value="InterPro"/>
</dbReference>
<name>A0A1H8AUA2_9BACT</name>
<keyword evidence="3" id="KW-1185">Reference proteome</keyword>
<dbReference type="Pfam" id="PF13683">
    <property type="entry name" value="rve_3"/>
    <property type="match status" value="1"/>
</dbReference>
<dbReference type="InterPro" id="IPR048020">
    <property type="entry name" value="Transpos_IS3"/>
</dbReference>
<evidence type="ECO:0000313" key="2">
    <source>
        <dbReference type="EMBL" id="SEM73369.1"/>
    </source>
</evidence>
<dbReference type="InterPro" id="IPR001584">
    <property type="entry name" value="Integrase_cat-core"/>
</dbReference>
<dbReference type="InterPro" id="IPR012337">
    <property type="entry name" value="RNaseH-like_sf"/>
</dbReference>
<proteinExistence type="predicted"/>
<dbReference type="Proteomes" id="UP000198744">
    <property type="component" value="Unassembled WGS sequence"/>
</dbReference>
<feature type="domain" description="Integrase catalytic" evidence="1">
    <location>
        <begin position="1"/>
        <end position="155"/>
    </location>
</feature>
<dbReference type="STRING" id="43775.SAMN04489760_1401"/>
<dbReference type="Gene3D" id="3.30.420.10">
    <property type="entry name" value="Ribonuclease H-like superfamily/Ribonuclease H"/>
    <property type="match status" value="1"/>
</dbReference>
<dbReference type="PANTHER" id="PTHR46889">
    <property type="entry name" value="TRANSPOSASE INSF FOR INSERTION SEQUENCE IS3B-RELATED"/>
    <property type="match status" value="1"/>
</dbReference>
<dbReference type="AlphaFoldDB" id="A0A1H8AUA2"/>
<dbReference type="PANTHER" id="PTHR46889:SF7">
    <property type="entry name" value="TRANSPOSASE FOR INSERTION SEQUENCE ELEMENT IS904"/>
    <property type="match status" value="1"/>
</dbReference>
<dbReference type="SUPFAM" id="SSF53098">
    <property type="entry name" value="Ribonuclease H-like"/>
    <property type="match status" value="1"/>
</dbReference>
<dbReference type="NCBIfam" id="NF033516">
    <property type="entry name" value="transpos_IS3"/>
    <property type="match status" value="1"/>
</dbReference>
<accession>A0A1H8AUA2</accession>
<evidence type="ECO:0000313" key="3">
    <source>
        <dbReference type="Proteomes" id="UP000198744"/>
    </source>
</evidence>
<organism evidence="2 3">
    <name type="scientific">Syntrophus gentianae</name>
    <dbReference type="NCBI Taxonomy" id="43775"/>
    <lineage>
        <taxon>Bacteria</taxon>
        <taxon>Pseudomonadati</taxon>
        <taxon>Thermodesulfobacteriota</taxon>
        <taxon>Syntrophia</taxon>
        <taxon>Syntrophales</taxon>
        <taxon>Syntrophaceae</taxon>
        <taxon>Syntrophus</taxon>
    </lineage>
</organism>
<evidence type="ECO:0000259" key="1">
    <source>
        <dbReference type="PROSITE" id="PS50994"/>
    </source>
</evidence>
<sequence>MKVPRSTQPHVRMVQGFVYLVAIMDWFSRYVLAWEISVTLDKTFCICALQEALRSSKPEIFNTDQGSQFTSHDFTGILEQADIRISMYGRGRAFDNIFIERLWRTVKYEEVYLHEYRTVTEARRQLDKYFQFYNKERIHQSLDYRTPSEIYFKEPAPVGQNT</sequence>
<protein>
    <submittedName>
        <fullName evidence="2">Integrase core domain-containing protein</fullName>
    </submittedName>
</protein>